<feature type="domain" description="Integrase catalytic" evidence="1">
    <location>
        <begin position="24"/>
        <end position="77"/>
    </location>
</feature>
<keyword evidence="3" id="KW-1185">Reference proteome</keyword>
<dbReference type="AlphaFoldDB" id="A0A5N5EAK7"/>
<dbReference type="Proteomes" id="UP000326907">
    <property type="component" value="Unassembled WGS sequence"/>
</dbReference>
<evidence type="ECO:0000313" key="2">
    <source>
        <dbReference type="EMBL" id="KAB2587538.1"/>
    </source>
</evidence>
<proteinExistence type="predicted"/>
<accession>A0A5N5EAK7</accession>
<dbReference type="SUPFAM" id="SSF53098">
    <property type="entry name" value="Ribonuclease H-like"/>
    <property type="match status" value="1"/>
</dbReference>
<organism evidence="2 3">
    <name type="scientific">Streptomyces arboris</name>
    <dbReference type="NCBI Taxonomy" id="2600619"/>
    <lineage>
        <taxon>Bacteria</taxon>
        <taxon>Bacillati</taxon>
        <taxon>Actinomycetota</taxon>
        <taxon>Actinomycetes</taxon>
        <taxon>Kitasatosporales</taxon>
        <taxon>Streptomycetaceae</taxon>
        <taxon>Streptomyces</taxon>
    </lineage>
</organism>
<dbReference type="Pfam" id="PF13683">
    <property type="entry name" value="rve_3"/>
    <property type="match status" value="1"/>
</dbReference>
<protein>
    <submittedName>
        <fullName evidence="2">Transposase</fullName>
    </submittedName>
</protein>
<name>A0A5N5EAK7_9ACTN</name>
<evidence type="ECO:0000259" key="1">
    <source>
        <dbReference type="Pfam" id="PF13683"/>
    </source>
</evidence>
<reference evidence="2 3" key="1">
    <citation type="submission" date="2019-09" db="EMBL/GenBank/DDBJ databases">
        <authorList>
            <person name="Liu P."/>
        </authorList>
    </citation>
    <scope>NUCLEOTIDE SEQUENCE [LARGE SCALE GENOMIC DNA]</scope>
    <source>
        <strain evidence="2 3">TRM68085</strain>
    </source>
</reference>
<sequence length="134" mass="15072">MCFVHDGEVERGHLRTGSPVRDRLSVGRTGQCWDNALAESFFSTIKRELLGTSAWPSRAAAHTAIFDFIEGWYNLHRQPRLSQPRRVRDCTRSLTTTPMVSVKAEQAQAEQASHCDAEAGELREVACCAERPER</sequence>
<gene>
    <name evidence="2" type="ORF">F5983_37450</name>
</gene>
<dbReference type="GO" id="GO:0015074">
    <property type="term" value="P:DNA integration"/>
    <property type="evidence" value="ECO:0007669"/>
    <property type="project" value="InterPro"/>
</dbReference>
<dbReference type="InterPro" id="IPR001584">
    <property type="entry name" value="Integrase_cat-core"/>
</dbReference>
<dbReference type="EMBL" id="VYUA01000096">
    <property type="protein sequence ID" value="KAB2587538.1"/>
    <property type="molecule type" value="Genomic_DNA"/>
</dbReference>
<dbReference type="PANTHER" id="PTHR46889">
    <property type="entry name" value="TRANSPOSASE INSF FOR INSERTION SEQUENCE IS3B-RELATED"/>
    <property type="match status" value="1"/>
</dbReference>
<evidence type="ECO:0000313" key="3">
    <source>
        <dbReference type="Proteomes" id="UP000326907"/>
    </source>
</evidence>
<comment type="caution">
    <text evidence="2">The sequence shown here is derived from an EMBL/GenBank/DDBJ whole genome shotgun (WGS) entry which is preliminary data.</text>
</comment>
<dbReference type="InterPro" id="IPR050900">
    <property type="entry name" value="Transposase_IS3/IS150/IS904"/>
</dbReference>
<dbReference type="InterPro" id="IPR012337">
    <property type="entry name" value="RNaseH-like_sf"/>
</dbReference>
<dbReference type="PANTHER" id="PTHR46889:SF4">
    <property type="entry name" value="TRANSPOSASE INSO FOR INSERTION SEQUENCE ELEMENT IS911B-RELATED"/>
    <property type="match status" value="1"/>
</dbReference>